<keyword evidence="4 8" id="KW-0378">Hydrolase</keyword>
<name>A0A7G6X0J3_9ACTN</name>
<dbReference type="InterPro" id="IPR013856">
    <property type="entry name" value="Peptidase_M4_domain"/>
</dbReference>
<keyword evidence="2 8" id="KW-0645">Protease</keyword>
<comment type="subcellular location">
    <subcellularLocation>
        <location evidence="8">Secreted</location>
    </subcellularLocation>
</comment>
<feature type="region of interest" description="Disordered" evidence="9">
    <location>
        <begin position="346"/>
        <end position="443"/>
    </location>
</feature>
<dbReference type="AlphaFoldDB" id="A0A7G6X0J3"/>
<feature type="active site" evidence="7">
    <location>
        <position position="165"/>
    </location>
</feature>
<evidence type="ECO:0000256" key="7">
    <source>
        <dbReference type="PIRSR" id="PIRSR623612-1"/>
    </source>
</evidence>
<sequence length="443" mass="46090">MRVHHIVPPYLLAHLERTAPDPNLRARYRQSLQNDAEFRARPGTATSATASEGSGGLRRQVHDAEHETSLPGALVRAEGADAVADAIADATVNQAYDGTGATWTMYKECFERDSIDGAGLPLISTVHYDRDYANAFWDGSQLIFGDGDGEIFGDFTKSIEVTGHELTHGVTQYTANLAYEGQSGALNESISDVFGSLAKQHHLGQAAADADWLIGAGIFQPGVQGVALRSMAAPGTAYDDPRLGKDPQPSHMSAYVETTEDSGGVHLNSGIPNYAFYLVATELGGNAWSEAGRIWYATLTSGTLPETADFTTFAEATQSAATTLFGADSRQLTAVTTAWNQVGVLTTSPADSPADPAEPPADSPAGPAVSPSPAADPAAPPPPAEPGERSSGDETGGEGHASSAESADLMRAANTTLAPNTPPAPPEPTATPDSPQGEPPAKD</sequence>
<dbReference type="Proteomes" id="UP000515563">
    <property type="component" value="Chromosome"/>
</dbReference>
<dbReference type="Pfam" id="PF02868">
    <property type="entry name" value="Peptidase_M4_C"/>
    <property type="match status" value="1"/>
</dbReference>
<proteinExistence type="inferred from homology"/>
<dbReference type="PANTHER" id="PTHR43579">
    <property type="match status" value="1"/>
</dbReference>
<dbReference type="EMBL" id="CP043661">
    <property type="protein sequence ID" value="QNE19758.1"/>
    <property type="molecule type" value="Genomic_DNA"/>
</dbReference>
<evidence type="ECO:0000259" key="11">
    <source>
        <dbReference type="Pfam" id="PF02868"/>
    </source>
</evidence>
<keyword evidence="6 8" id="KW-0482">Metalloprotease</keyword>
<keyword evidence="13" id="KW-1185">Reference proteome</keyword>
<dbReference type="PRINTS" id="PR00730">
    <property type="entry name" value="THERMOLYSIN"/>
</dbReference>
<accession>A0A7G6X0J3</accession>
<dbReference type="RefSeq" id="WP_185441698.1">
    <property type="nucleotide sequence ID" value="NZ_CP043661.1"/>
</dbReference>
<evidence type="ECO:0000256" key="1">
    <source>
        <dbReference type="ARBA" id="ARBA00009388"/>
    </source>
</evidence>
<evidence type="ECO:0000256" key="4">
    <source>
        <dbReference type="ARBA" id="ARBA00022801"/>
    </source>
</evidence>
<evidence type="ECO:0000256" key="3">
    <source>
        <dbReference type="ARBA" id="ARBA00022723"/>
    </source>
</evidence>
<evidence type="ECO:0000256" key="9">
    <source>
        <dbReference type="SAM" id="MobiDB-lite"/>
    </source>
</evidence>
<feature type="compositionally biased region" description="Pro residues" evidence="9">
    <location>
        <begin position="420"/>
        <end position="429"/>
    </location>
</feature>
<evidence type="ECO:0000256" key="6">
    <source>
        <dbReference type="ARBA" id="ARBA00023049"/>
    </source>
</evidence>
<dbReference type="InterPro" id="IPR001570">
    <property type="entry name" value="Peptidase_M4_C_domain"/>
</dbReference>
<evidence type="ECO:0000313" key="12">
    <source>
        <dbReference type="EMBL" id="QNE19758.1"/>
    </source>
</evidence>
<dbReference type="GO" id="GO:0006508">
    <property type="term" value="P:proteolysis"/>
    <property type="evidence" value="ECO:0007669"/>
    <property type="project" value="UniProtKB-KW"/>
</dbReference>
<dbReference type="Gene3D" id="1.10.390.10">
    <property type="entry name" value="Neutral Protease Domain 2"/>
    <property type="match status" value="1"/>
</dbReference>
<reference evidence="13" key="1">
    <citation type="submission" date="2019-09" db="EMBL/GenBank/DDBJ databases">
        <title>Antimicrobial potential of Antarctic Bacteria.</title>
        <authorList>
            <person name="Benaud N."/>
            <person name="Edwards R.J."/>
            <person name="Ferrari B.C."/>
        </authorList>
    </citation>
    <scope>NUCLEOTIDE SEQUENCE [LARGE SCALE GENOMIC DNA]</scope>
    <source>
        <strain evidence="13">SPB151</strain>
    </source>
</reference>
<dbReference type="EC" id="3.4.24.-" evidence="8"/>
<feature type="active site" description="Proton donor" evidence="7">
    <location>
        <position position="266"/>
    </location>
</feature>
<dbReference type="GO" id="GO:0005576">
    <property type="term" value="C:extracellular region"/>
    <property type="evidence" value="ECO:0007669"/>
    <property type="project" value="UniProtKB-SubCell"/>
</dbReference>
<evidence type="ECO:0000313" key="13">
    <source>
        <dbReference type="Proteomes" id="UP000515563"/>
    </source>
</evidence>
<protein>
    <recommendedName>
        <fullName evidence="8">Neutral metalloproteinase</fullName>
        <ecNumber evidence="8">3.4.24.-</ecNumber>
    </recommendedName>
</protein>
<keyword evidence="5 8" id="KW-0862">Zinc</keyword>
<dbReference type="GO" id="GO:0004222">
    <property type="term" value="F:metalloendopeptidase activity"/>
    <property type="evidence" value="ECO:0007669"/>
    <property type="project" value="UniProtKB-UniRule"/>
</dbReference>
<dbReference type="InterPro" id="IPR052759">
    <property type="entry name" value="Metalloprotease_M4"/>
</dbReference>
<dbReference type="InterPro" id="IPR027268">
    <property type="entry name" value="Peptidase_M4/M1_CTD_sf"/>
</dbReference>
<evidence type="ECO:0000256" key="2">
    <source>
        <dbReference type="ARBA" id="ARBA00022670"/>
    </source>
</evidence>
<feature type="domain" description="Peptidase M4 C-terminal" evidence="11">
    <location>
        <begin position="175"/>
        <end position="344"/>
    </location>
</feature>
<evidence type="ECO:0000259" key="10">
    <source>
        <dbReference type="Pfam" id="PF01447"/>
    </source>
</evidence>
<dbReference type="SUPFAM" id="SSF55486">
    <property type="entry name" value="Metalloproteases ('zincins'), catalytic domain"/>
    <property type="match status" value="1"/>
</dbReference>
<dbReference type="Gene3D" id="3.10.170.10">
    <property type="match status" value="1"/>
</dbReference>
<evidence type="ECO:0000256" key="8">
    <source>
        <dbReference type="RuleBase" id="RU366073"/>
    </source>
</evidence>
<feature type="domain" description="Peptidase M4" evidence="10">
    <location>
        <begin position="60"/>
        <end position="172"/>
    </location>
</feature>
<keyword evidence="8" id="KW-0964">Secreted</keyword>
<dbReference type="KEGG" id="kqi:F1D05_19830"/>
<organism evidence="12 13">
    <name type="scientific">Kribbella qitaiheensis</name>
    <dbReference type="NCBI Taxonomy" id="1544730"/>
    <lineage>
        <taxon>Bacteria</taxon>
        <taxon>Bacillati</taxon>
        <taxon>Actinomycetota</taxon>
        <taxon>Actinomycetes</taxon>
        <taxon>Propionibacteriales</taxon>
        <taxon>Kribbellaceae</taxon>
        <taxon>Kribbella</taxon>
    </lineage>
</organism>
<comment type="similarity">
    <text evidence="1 8">Belongs to the peptidase M4 family.</text>
</comment>
<comment type="cofactor">
    <cofactor evidence="8">
        <name>Zn(2+)</name>
        <dbReference type="ChEBI" id="CHEBI:29105"/>
    </cofactor>
</comment>
<keyword evidence="3" id="KW-0479">Metal-binding</keyword>
<evidence type="ECO:0000256" key="5">
    <source>
        <dbReference type="ARBA" id="ARBA00022833"/>
    </source>
</evidence>
<gene>
    <name evidence="12" type="ORF">F1D05_19830</name>
</gene>
<dbReference type="PANTHER" id="PTHR43579:SF1">
    <property type="entry name" value="NEUTRAL METALLOPROTEINASE"/>
    <property type="match status" value="1"/>
</dbReference>
<dbReference type="InterPro" id="IPR023612">
    <property type="entry name" value="Peptidase_M4"/>
</dbReference>
<feature type="compositionally biased region" description="Low complexity" evidence="9">
    <location>
        <begin position="363"/>
        <end position="377"/>
    </location>
</feature>
<comment type="function">
    <text evidence="8">Extracellular zinc metalloprotease.</text>
</comment>
<dbReference type="CDD" id="cd09597">
    <property type="entry name" value="M4_TLP"/>
    <property type="match status" value="1"/>
</dbReference>
<feature type="region of interest" description="Disordered" evidence="9">
    <location>
        <begin position="35"/>
        <end position="66"/>
    </location>
</feature>
<dbReference type="GO" id="GO:0046872">
    <property type="term" value="F:metal ion binding"/>
    <property type="evidence" value="ECO:0007669"/>
    <property type="project" value="UniProtKB-UniRule"/>
</dbReference>
<dbReference type="Pfam" id="PF01447">
    <property type="entry name" value="Peptidase_M4"/>
    <property type="match status" value="1"/>
</dbReference>
<reference evidence="12 13" key="2">
    <citation type="journal article" date="2020" name="Microbiol. Resour. Announc.">
        <title>Antarctic desert soil bacteria exhibit high novel natural product potential, evaluated through long-read genome sequencing and comparative genomics.</title>
        <authorList>
            <person name="Benaud N."/>
            <person name="Edwards R.J."/>
            <person name="Amos T.G."/>
            <person name="D'Agostino P.M."/>
            <person name="Gutierrez-Chavez C."/>
            <person name="Montgomery K."/>
            <person name="Nicetic I."/>
            <person name="Ferrari B.C."/>
        </authorList>
    </citation>
    <scope>NUCLEOTIDE SEQUENCE [LARGE SCALE GENOMIC DNA]</scope>
    <source>
        <strain evidence="12 13">SPB151</strain>
    </source>
</reference>